<proteinExistence type="predicted"/>
<evidence type="ECO:0000313" key="1">
    <source>
        <dbReference type="EMBL" id="OAA55350.1"/>
    </source>
</evidence>
<protein>
    <submittedName>
        <fullName evidence="1">Uncharacterized protein</fullName>
    </submittedName>
</protein>
<reference evidence="1 2" key="1">
    <citation type="journal article" date="2016" name="Genome Biol. Evol.">
        <title>Divergent and convergent evolution of fungal pathogenicity.</title>
        <authorList>
            <person name="Shang Y."/>
            <person name="Xiao G."/>
            <person name="Zheng P."/>
            <person name="Cen K."/>
            <person name="Zhan S."/>
            <person name="Wang C."/>
        </authorList>
    </citation>
    <scope>NUCLEOTIDE SEQUENCE [LARGE SCALE GENOMIC DNA]</scope>
    <source>
        <strain evidence="1 2">RCEF 264</strain>
    </source>
</reference>
<name>A0A162MF98_9HYPO</name>
<sequence>MATPLHRHRASLEGVIDFTVPNTVFQNNEERAEAELLFTTLLRHFASPDMSAQHPELAKPYLRLELVRLIHSYAAAGVSKDLFLQAFFLNIEVDASTTFEQIDAALVAEKIIIFTDWLLENFFLPRKDSLSPFFVNISKAMLKQNTNTYSESIFRQNTATYTTTHAAVTVYTSSRS</sequence>
<dbReference type="AlphaFoldDB" id="A0A162MF98"/>
<organism evidence="1 2">
    <name type="scientific">Niveomyces insectorum RCEF 264</name>
    <dbReference type="NCBI Taxonomy" id="1081102"/>
    <lineage>
        <taxon>Eukaryota</taxon>
        <taxon>Fungi</taxon>
        <taxon>Dikarya</taxon>
        <taxon>Ascomycota</taxon>
        <taxon>Pezizomycotina</taxon>
        <taxon>Sordariomycetes</taxon>
        <taxon>Hypocreomycetidae</taxon>
        <taxon>Hypocreales</taxon>
        <taxon>Cordycipitaceae</taxon>
        <taxon>Niveomyces</taxon>
    </lineage>
</organism>
<accession>A0A162MF98</accession>
<dbReference type="Proteomes" id="UP000076874">
    <property type="component" value="Unassembled WGS sequence"/>
</dbReference>
<gene>
    <name evidence="1" type="ORF">SPI_08445</name>
</gene>
<dbReference type="EMBL" id="AZHD01000020">
    <property type="protein sequence ID" value="OAA55350.1"/>
    <property type="molecule type" value="Genomic_DNA"/>
</dbReference>
<dbReference type="STRING" id="1081102.A0A162MF98"/>
<dbReference type="OrthoDB" id="4204267at2759"/>
<comment type="caution">
    <text evidence="1">The sequence shown here is derived from an EMBL/GenBank/DDBJ whole genome shotgun (WGS) entry which is preliminary data.</text>
</comment>
<evidence type="ECO:0000313" key="2">
    <source>
        <dbReference type="Proteomes" id="UP000076874"/>
    </source>
</evidence>
<keyword evidence="2" id="KW-1185">Reference proteome</keyword>